<dbReference type="OrthoDB" id="8945301at2"/>
<organism evidence="2 3">
    <name type="scientific">Pandoraea captiosa</name>
    <dbReference type="NCBI Taxonomy" id="2508302"/>
    <lineage>
        <taxon>Bacteria</taxon>
        <taxon>Pseudomonadati</taxon>
        <taxon>Pseudomonadota</taxon>
        <taxon>Betaproteobacteria</taxon>
        <taxon>Burkholderiales</taxon>
        <taxon>Burkholderiaceae</taxon>
        <taxon>Pandoraea</taxon>
    </lineage>
</organism>
<evidence type="ECO:0000313" key="2">
    <source>
        <dbReference type="EMBL" id="VVE72719.1"/>
    </source>
</evidence>
<feature type="compositionally biased region" description="Basic and acidic residues" evidence="1">
    <location>
        <begin position="1"/>
        <end position="10"/>
    </location>
</feature>
<dbReference type="AlphaFoldDB" id="A0A5E5AGI0"/>
<reference evidence="2 3" key="1">
    <citation type="submission" date="2019-08" db="EMBL/GenBank/DDBJ databases">
        <authorList>
            <person name="Peeters C."/>
        </authorList>
    </citation>
    <scope>NUCLEOTIDE SEQUENCE [LARGE SCALE GENOMIC DNA]</scope>
    <source>
        <strain evidence="2 3">LMG 31118</strain>
    </source>
</reference>
<evidence type="ECO:0000313" key="3">
    <source>
        <dbReference type="Proteomes" id="UP000414136"/>
    </source>
</evidence>
<sequence length="63" mass="6830">MKMKTKEVTRSDSVSQSSAEAPVTELKPHEVDQVSGGAGNRKPTLTPNLNAATPNFQKTNQYL</sequence>
<dbReference type="EMBL" id="CABPSQ010000010">
    <property type="protein sequence ID" value="VVE72719.1"/>
    <property type="molecule type" value="Genomic_DNA"/>
</dbReference>
<name>A0A5E5AGI0_9BURK</name>
<dbReference type="RefSeq" id="WP_150627005.1">
    <property type="nucleotide sequence ID" value="NZ_CABPSQ010000010.1"/>
</dbReference>
<evidence type="ECO:0000256" key="1">
    <source>
        <dbReference type="SAM" id="MobiDB-lite"/>
    </source>
</evidence>
<dbReference type="Proteomes" id="UP000414136">
    <property type="component" value="Unassembled WGS sequence"/>
</dbReference>
<gene>
    <name evidence="2" type="ORF">PCA31118_04289</name>
</gene>
<feature type="region of interest" description="Disordered" evidence="1">
    <location>
        <begin position="1"/>
        <end position="63"/>
    </location>
</feature>
<keyword evidence="3" id="KW-1185">Reference proteome</keyword>
<protein>
    <submittedName>
        <fullName evidence="2">Uncharacterized protein</fullName>
    </submittedName>
</protein>
<accession>A0A5E5AGI0</accession>
<feature type="compositionally biased region" description="Polar residues" evidence="1">
    <location>
        <begin position="43"/>
        <end position="63"/>
    </location>
</feature>
<proteinExistence type="predicted"/>